<organism evidence="1 2">
    <name type="scientific">Crepidotus variabilis</name>
    <dbReference type="NCBI Taxonomy" id="179855"/>
    <lineage>
        <taxon>Eukaryota</taxon>
        <taxon>Fungi</taxon>
        <taxon>Dikarya</taxon>
        <taxon>Basidiomycota</taxon>
        <taxon>Agaricomycotina</taxon>
        <taxon>Agaricomycetes</taxon>
        <taxon>Agaricomycetidae</taxon>
        <taxon>Agaricales</taxon>
        <taxon>Agaricineae</taxon>
        <taxon>Crepidotaceae</taxon>
        <taxon>Crepidotus</taxon>
    </lineage>
</organism>
<dbReference type="AlphaFoldDB" id="A0A9P6E057"/>
<reference evidence="1" key="1">
    <citation type="submission" date="2020-11" db="EMBL/GenBank/DDBJ databases">
        <authorList>
            <consortium name="DOE Joint Genome Institute"/>
            <person name="Ahrendt S."/>
            <person name="Riley R."/>
            <person name="Andreopoulos W."/>
            <person name="Labutti K."/>
            <person name="Pangilinan J."/>
            <person name="Ruiz-Duenas F.J."/>
            <person name="Barrasa J.M."/>
            <person name="Sanchez-Garcia M."/>
            <person name="Camarero S."/>
            <person name="Miyauchi S."/>
            <person name="Serrano A."/>
            <person name="Linde D."/>
            <person name="Babiker R."/>
            <person name="Drula E."/>
            <person name="Ayuso-Fernandez I."/>
            <person name="Pacheco R."/>
            <person name="Padilla G."/>
            <person name="Ferreira P."/>
            <person name="Barriuso J."/>
            <person name="Kellner H."/>
            <person name="Castanera R."/>
            <person name="Alfaro M."/>
            <person name="Ramirez L."/>
            <person name="Pisabarro A.G."/>
            <person name="Kuo A."/>
            <person name="Tritt A."/>
            <person name="Lipzen A."/>
            <person name="He G."/>
            <person name="Yan M."/>
            <person name="Ng V."/>
            <person name="Cullen D."/>
            <person name="Martin F."/>
            <person name="Rosso M.-N."/>
            <person name="Henrissat B."/>
            <person name="Hibbett D."/>
            <person name="Martinez A.T."/>
            <person name="Grigoriev I.V."/>
        </authorList>
    </citation>
    <scope>NUCLEOTIDE SEQUENCE</scope>
    <source>
        <strain evidence="1">CBS 506.95</strain>
    </source>
</reference>
<gene>
    <name evidence="1" type="ORF">CPB83DRAFT_900958</name>
</gene>
<dbReference type="InterPro" id="IPR032675">
    <property type="entry name" value="LRR_dom_sf"/>
</dbReference>
<name>A0A9P6E057_9AGAR</name>
<dbReference type="SUPFAM" id="SSF52047">
    <property type="entry name" value="RNI-like"/>
    <property type="match status" value="1"/>
</dbReference>
<evidence type="ECO:0000313" key="1">
    <source>
        <dbReference type="EMBL" id="KAF9521241.1"/>
    </source>
</evidence>
<sequence length="425" mass="47712">MHIPSYTLRSTLIILPSASEVCISSHSMFANADVLGNIASLVDVPSLAYFILVDSRCFDAGKRYIWEIVPTAFYVLKLLPFFTLRDGTWSVPMSANPASWEWSRFDLYAPDIRRMISLSSSSIIGDHDIDAKTFLNISYLRPDKFADAPIFPKLQSLIFRGSGLYTNTGPGNIRYLCTDRLEEAEIHVHNFAMLTYLRNLLPSVASLTKLTLVGRISASVLQTLGKFSNVKSLTIAAVYSTPEVKRTLSPLICDFFESFPSHMSPEHLVLRAYVPRMLSFETLSCVKYLELEDNSSTILHVLQAGSFDRVSLKFTEVELISSFHACFEALAKWSSRTLQTVTISSRAELKHDFPALHCLNPLLEVPNLQELCVLHSDKLNIILGDEDLSRIAAAWPSLRRLNLLPSPLSTAYRDVRQQCEPKICP</sequence>
<evidence type="ECO:0000313" key="2">
    <source>
        <dbReference type="Proteomes" id="UP000807306"/>
    </source>
</evidence>
<proteinExistence type="predicted"/>
<dbReference type="Gene3D" id="3.80.10.10">
    <property type="entry name" value="Ribonuclease Inhibitor"/>
    <property type="match status" value="1"/>
</dbReference>
<comment type="caution">
    <text evidence="1">The sequence shown here is derived from an EMBL/GenBank/DDBJ whole genome shotgun (WGS) entry which is preliminary data.</text>
</comment>
<dbReference type="Proteomes" id="UP000807306">
    <property type="component" value="Unassembled WGS sequence"/>
</dbReference>
<dbReference type="EMBL" id="MU158221">
    <property type="protein sequence ID" value="KAF9521241.1"/>
    <property type="molecule type" value="Genomic_DNA"/>
</dbReference>
<dbReference type="OrthoDB" id="2631350at2759"/>
<accession>A0A9P6E057</accession>
<keyword evidence="2" id="KW-1185">Reference proteome</keyword>
<protein>
    <submittedName>
        <fullName evidence="1">Uncharacterized protein</fullName>
    </submittedName>
</protein>